<reference evidence="2 3" key="1">
    <citation type="submission" date="2019-02" db="EMBL/GenBank/DDBJ databases">
        <title>Deep-cultivation of Planctomycetes and their phenomic and genomic characterization uncovers novel biology.</title>
        <authorList>
            <person name="Wiegand S."/>
            <person name="Jogler M."/>
            <person name="Boedeker C."/>
            <person name="Pinto D."/>
            <person name="Vollmers J."/>
            <person name="Rivas-Marin E."/>
            <person name="Kohn T."/>
            <person name="Peeters S.H."/>
            <person name="Heuer A."/>
            <person name="Rast P."/>
            <person name="Oberbeckmann S."/>
            <person name="Bunk B."/>
            <person name="Jeske O."/>
            <person name="Meyerdierks A."/>
            <person name="Storesund J.E."/>
            <person name="Kallscheuer N."/>
            <person name="Luecker S."/>
            <person name="Lage O.M."/>
            <person name="Pohl T."/>
            <person name="Merkel B.J."/>
            <person name="Hornburger P."/>
            <person name="Mueller R.-W."/>
            <person name="Bruemmer F."/>
            <person name="Labrenz M."/>
            <person name="Spormann A.M."/>
            <person name="Op den Camp H."/>
            <person name="Overmann J."/>
            <person name="Amann R."/>
            <person name="Jetten M.S.M."/>
            <person name="Mascher T."/>
            <person name="Medema M.H."/>
            <person name="Devos D.P."/>
            <person name="Kaster A.-K."/>
            <person name="Ovreas L."/>
            <person name="Rohde M."/>
            <person name="Galperin M.Y."/>
            <person name="Jogler C."/>
        </authorList>
    </citation>
    <scope>NUCLEOTIDE SEQUENCE [LARGE SCALE GENOMIC DNA]</scope>
    <source>
        <strain evidence="2 3">Spa11</strain>
    </source>
</reference>
<keyword evidence="3" id="KW-1185">Reference proteome</keyword>
<evidence type="ECO:0000256" key="1">
    <source>
        <dbReference type="SAM" id="Coils"/>
    </source>
</evidence>
<evidence type="ECO:0000313" key="2">
    <source>
        <dbReference type="EMBL" id="QDV72475.1"/>
    </source>
</evidence>
<keyword evidence="1" id="KW-0175">Coiled coil</keyword>
<evidence type="ECO:0000313" key="3">
    <source>
        <dbReference type="Proteomes" id="UP000316426"/>
    </source>
</evidence>
<feature type="coiled-coil region" evidence="1">
    <location>
        <begin position="95"/>
        <end position="122"/>
    </location>
</feature>
<organism evidence="2 3">
    <name type="scientific">Botrimarina mediterranea</name>
    <dbReference type="NCBI Taxonomy" id="2528022"/>
    <lineage>
        <taxon>Bacteria</taxon>
        <taxon>Pseudomonadati</taxon>
        <taxon>Planctomycetota</taxon>
        <taxon>Planctomycetia</taxon>
        <taxon>Pirellulales</taxon>
        <taxon>Lacipirellulaceae</taxon>
        <taxon>Botrimarina</taxon>
    </lineage>
</organism>
<name>A0A518K3Y0_9BACT</name>
<sequence length="152" mass="16813">MQDFVSRKIAGVGWIALDSSRIIACGTEESEICDALESYLGYPVARLEESSVEAFESTLCLAVANTLTQDRGLFESLTQQVASGQTDAIALADVVGLLTNEVRSLSEKNAQLEKQQRYARRRAEVEEYLRAMNTAPQDMTLMTNLILQQEGF</sequence>
<dbReference type="RefSeq" id="WP_145107610.1">
    <property type="nucleotide sequence ID" value="NZ_CP036349.1"/>
</dbReference>
<dbReference type="EMBL" id="CP036349">
    <property type="protein sequence ID" value="QDV72475.1"/>
    <property type="molecule type" value="Genomic_DNA"/>
</dbReference>
<accession>A0A518K3Y0</accession>
<dbReference type="Proteomes" id="UP000316426">
    <property type="component" value="Chromosome"/>
</dbReference>
<gene>
    <name evidence="2" type="ORF">Spa11_06530</name>
</gene>
<dbReference type="AlphaFoldDB" id="A0A518K3Y0"/>
<dbReference type="KEGG" id="bmei:Spa11_06530"/>
<proteinExistence type="predicted"/>
<protein>
    <submittedName>
        <fullName evidence="2">Uncharacterized protein</fullName>
    </submittedName>
</protein>